<keyword evidence="3" id="KW-0233">DNA recombination</keyword>
<dbReference type="EMBL" id="LR882963">
    <property type="protein sequence ID" value="CAD5961568.1"/>
    <property type="molecule type" value="Genomic_DNA"/>
</dbReference>
<dbReference type="GeneID" id="77288700"/>
<evidence type="ECO:0000313" key="7">
    <source>
        <dbReference type="Proteomes" id="UP001153761"/>
    </source>
</evidence>
<dbReference type="InterPro" id="IPR002104">
    <property type="entry name" value="Integrase_catalytic"/>
</dbReference>
<dbReference type="PANTHER" id="PTHR30349:SF64">
    <property type="entry name" value="PROPHAGE INTEGRASE INTD-RELATED"/>
    <property type="match status" value="1"/>
</dbReference>
<protein>
    <submittedName>
        <fullName evidence="5">Site-specific integrase</fullName>
    </submittedName>
</protein>
<dbReference type="AlphaFoldDB" id="A0AAD1Q4J9"/>
<dbReference type="GO" id="GO:0006310">
    <property type="term" value="P:DNA recombination"/>
    <property type="evidence" value="ECO:0007669"/>
    <property type="project" value="UniProtKB-KW"/>
</dbReference>
<dbReference type="Proteomes" id="UP001153761">
    <property type="component" value="Chromosome"/>
</dbReference>
<dbReference type="EMBL" id="LR882963">
    <property type="protein sequence ID" value="CAD5961112.1"/>
    <property type="molecule type" value="Genomic_DNA"/>
</dbReference>
<name>A0AAD1Q4J9_PLAAG</name>
<dbReference type="RefSeq" id="WP_235751626.1">
    <property type="nucleotide sequence ID" value="NZ_JBIIEP010000006.1"/>
</dbReference>
<dbReference type="PROSITE" id="PS51898">
    <property type="entry name" value="TYR_RECOMBINASE"/>
    <property type="match status" value="1"/>
</dbReference>
<evidence type="ECO:0000256" key="1">
    <source>
        <dbReference type="ARBA" id="ARBA00008857"/>
    </source>
</evidence>
<dbReference type="SUPFAM" id="SSF56349">
    <property type="entry name" value="DNA breaking-rejoining enzymes"/>
    <property type="match status" value="1"/>
</dbReference>
<organism evidence="5 7">
    <name type="scientific">Planktothrix agardhii</name>
    <name type="common">Oscillatoria agardhii</name>
    <dbReference type="NCBI Taxonomy" id="1160"/>
    <lineage>
        <taxon>Bacteria</taxon>
        <taxon>Bacillati</taxon>
        <taxon>Cyanobacteriota</taxon>
        <taxon>Cyanophyceae</taxon>
        <taxon>Oscillatoriophycideae</taxon>
        <taxon>Oscillatoriales</taxon>
        <taxon>Microcoleaceae</taxon>
        <taxon>Planktothrix</taxon>
    </lineage>
</organism>
<dbReference type="PANTHER" id="PTHR30349">
    <property type="entry name" value="PHAGE INTEGRASE-RELATED"/>
    <property type="match status" value="1"/>
</dbReference>
<dbReference type="Gene3D" id="1.10.150.130">
    <property type="match status" value="1"/>
</dbReference>
<sequence>MKISVGADKKWLRLRWKDGQGKYKILYPGCENNSEGSRTAQRIALQMEEDFEKGNFDYSLSKYKVQTLKAIEIQTFEGIYKQWIDLTKKHLTDRTIQFYKCFANSIASLNILSMKPELITSKEVSSIIAFLQKSNKPKVIKLKMNIFSSAWDWGKKNGLISTENPFKEVNIENSQPPTIDPFSQEEIRKILEFSPLDKKPFIKFLFLTGCRLGEAVGLQWDDLSPNCQNVKICRQFTGGKFKPLKKGGKPRSFCLPINFADELIKLKSQSGHNLVFGEPVDLHAFRQLWIKILLQAKVRYRKPYNTRHTFVCHRLKEGWKPSQIVQVTGHSLQVMFSSYATFMAEILHLPDLE</sequence>
<evidence type="ECO:0000259" key="4">
    <source>
        <dbReference type="PROSITE" id="PS51898"/>
    </source>
</evidence>
<comment type="similarity">
    <text evidence="1">Belongs to the 'phage' integrase family.</text>
</comment>
<dbReference type="InterPro" id="IPR010998">
    <property type="entry name" value="Integrase_recombinase_N"/>
</dbReference>
<dbReference type="GO" id="GO:0015074">
    <property type="term" value="P:DNA integration"/>
    <property type="evidence" value="ECO:0007669"/>
    <property type="project" value="InterPro"/>
</dbReference>
<evidence type="ECO:0000256" key="3">
    <source>
        <dbReference type="ARBA" id="ARBA00023172"/>
    </source>
</evidence>
<reference evidence="5" key="1">
    <citation type="submission" date="2020-09" db="EMBL/GenBank/DDBJ databases">
        <authorList>
            <person name="Blom J."/>
        </authorList>
    </citation>
    <scope>NUCLEOTIDE SEQUENCE</scope>
    <source>
        <strain evidence="5">No.66</strain>
    </source>
</reference>
<dbReference type="Gene3D" id="1.10.443.10">
    <property type="entry name" value="Intergrase catalytic core"/>
    <property type="match status" value="1"/>
</dbReference>
<dbReference type="GO" id="GO:0003677">
    <property type="term" value="F:DNA binding"/>
    <property type="evidence" value="ECO:0007669"/>
    <property type="project" value="UniProtKB-KW"/>
</dbReference>
<gene>
    <name evidence="5" type="ORF">PANO66_03291</name>
    <name evidence="6" type="ORF">PANO66_03322</name>
</gene>
<feature type="domain" description="Tyr recombinase" evidence="4">
    <location>
        <begin position="177"/>
        <end position="353"/>
    </location>
</feature>
<proteinExistence type="inferred from homology"/>
<accession>A0AAD1Q4J9</accession>
<dbReference type="InterPro" id="IPR011010">
    <property type="entry name" value="DNA_brk_join_enz"/>
</dbReference>
<evidence type="ECO:0000313" key="6">
    <source>
        <dbReference type="EMBL" id="CAD5961568.1"/>
    </source>
</evidence>
<dbReference type="InterPro" id="IPR050090">
    <property type="entry name" value="Tyrosine_recombinase_XerCD"/>
</dbReference>
<dbReference type="InterPro" id="IPR013762">
    <property type="entry name" value="Integrase-like_cat_sf"/>
</dbReference>
<dbReference type="Pfam" id="PF00589">
    <property type="entry name" value="Phage_integrase"/>
    <property type="match status" value="1"/>
</dbReference>
<evidence type="ECO:0000313" key="5">
    <source>
        <dbReference type="EMBL" id="CAD5961112.1"/>
    </source>
</evidence>
<evidence type="ECO:0000256" key="2">
    <source>
        <dbReference type="ARBA" id="ARBA00023125"/>
    </source>
</evidence>
<keyword evidence="2" id="KW-0238">DNA-binding</keyword>